<evidence type="ECO:0000313" key="1">
    <source>
        <dbReference type="EMBL" id="CAK1540399.1"/>
    </source>
</evidence>
<evidence type="ECO:0000313" key="2">
    <source>
        <dbReference type="Proteomes" id="UP001497472"/>
    </source>
</evidence>
<accession>A0AAV1ITF2</accession>
<comment type="caution">
    <text evidence="1">The sequence shown here is derived from an EMBL/GenBank/DDBJ whole genome shotgun (WGS) entry which is preliminary data.</text>
</comment>
<reference evidence="1 2" key="1">
    <citation type="submission" date="2023-11" db="EMBL/GenBank/DDBJ databases">
        <authorList>
            <person name="Okamura Y."/>
        </authorList>
    </citation>
    <scope>NUCLEOTIDE SEQUENCE [LARGE SCALE GENOMIC DNA]</scope>
</reference>
<proteinExistence type="predicted"/>
<keyword evidence="2" id="KW-1185">Reference proteome</keyword>
<dbReference type="Proteomes" id="UP001497472">
    <property type="component" value="Unassembled WGS sequence"/>
</dbReference>
<dbReference type="AlphaFoldDB" id="A0AAV1ITF2"/>
<protein>
    <submittedName>
        <fullName evidence="1">Uncharacterized protein</fullName>
    </submittedName>
</protein>
<organism evidence="1 2">
    <name type="scientific">Leptosia nina</name>
    <dbReference type="NCBI Taxonomy" id="320188"/>
    <lineage>
        <taxon>Eukaryota</taxon>
        <taxon>Metazoa</taxon>
        <taxon>Ecdysozoa</taxon>
        <taxon>Arthropoda</taxon>
        <taxon>Hexapoda</taxon>
        <taxon>Insecta</taxon>
        <taxon>Pterygota</taxon>
        <taxon>Neoptera</taxon>
        <taxon>Endopterygota</taxon>
        <taxon>Lepidoptera</taxon>
        <taxon>Glossata</taxon>
        <taxon>Ditrysia</taxon>
        <taxon>Papilionoidea</taxon>
        <taxon>Pieridae</taxon>
        <taxon>Pierinae</taxon>
        <taxon>Leptosia</taxon>
    </lineage>
</organism>
<sequence length="91" mass="10556">MALYIAHMRGTHELNHYTRNAIDSNTFNTQQRVLLKVKTSKSFLKLLSCMMHVIKKWSNRPTSDAWTVRALASPLSRFIAMGQWWLVHRGG</sequence>
<name>A0AAV1ITF2_9NEOP</name>
<dbReference type="EMBL" id="CAVLEF010000001">
    <property type="protein sequence ID" value="CAK1540399.1"/>
    <property type="molecule type" value="Genomic_DNA"/>
</dbReference>
<gene>
    <name evidence="1" type="ORF">LNINA_LOCUS457</name>
</gene>